<comment type="catalytic activity">
    <reaction evidence="1">
        <text>ATP + protein L-histidine = ADP + protein N-phospho-L-histidine.</text>
        <dbReference type="EC" id="2.7.13.3"/>
    </reaction>
</comment>
<evidence type="ECO:0000313" key="9">
    <source>
        <dbReference type="Proteomes" id="UP001576774"/>
    </source>
</evidence>
<dbReference type="InterPro" id="IPR005467">
    <property type="entry name" value="His_kinase_dom"/>
</dbReference>
<reference evidence="8 9" key="1">
    <citation type="submission" date="2024-09" db="EMBL/GenBank/DDBJ databases">
        <title>Floridaenema gen nov. (Aerosakkonemataceae, Aerosakkonematales ord. nov., Cyanobacteria) from benthic tropical and subtropical fresh waters, with the description of four new species.</title>
        <authorList>
            <person name="Moretto J.A."/>
            <person name="Berthold D.E."/>
            <person name="Lefler F.W."/>
            <person name="Huang I.-S."/>
            <person name="Laughinghouse H. IV."/>
        </authorList>
    </citation>
    <scope>NUCLEOTIDE SEQUENCE [LARGE SCALE GENOMIC DNA]</scope>
    <source>
        <strain evidence="8 9">BLCC-F46</strain>
    </source>
</reference>
<evidence type="ECO:0000313" key="8">
    <source>
        <dbReference type="EMBL" id="MFB2880356.1"/>
    </source>
</evidence>
<dbReference type="PRINTS" id="PR00344">
    <property type="entry name" value="BCTRLSENSOR"/>
</dbReference>
<feature type="domain" description="Histidine kinase" evidence="7">
    <location>
        <begin position="135"/>
        <end position="356"/>
    </location>
</feature>
<dbReference type="SMART" id="SM00388">
    <property type="entry name" value="HisKA"/>
    <property type="match status" value="1"/>
</dbReference>
<evidence type="ECO:0000256" key="3">
    <source>
        <dbReference type="ARBA" id="ARBA00022553"/>
    </source>
</evidence>
<dbReference type="RefSeq" id="WP_413273372.1">
    <property type="nucleotide sequence ID" value="NZ_JBHFNQ010000201.1"/>
</dbReference>
<dbReference type="PANTHER" id="PTHR43547:SF2">
    <property type="entry name" value="HYBRID SIGNAL TRANSDUCTION HISTIDINE KINASE C"/>
    <property type="match status" value="1"/>
</dbReference>
<evidence type="ECO:0000256" key="6">
    <source>
        <dbReference type="SAM" id="Phobius"/>
    </source>
</evidence>
<keyword evidence="3" id="KW-0597">Phosphoprotein</keyword>
<keyword evidence="4 8" id="KW-0808">Transferase</keyword>
<dbReference type="CDD" id="cd00082">
    <property type="entry name" value="HisKA"/>
    <property type="match status" value="1"/>
</dbReference>
<gene>
    <name evidence="8" type="ORF">ACE1CC_26210</name>
</gene>
<feature type="transmembrane region" description="Helical" evidence="6">
    <location>
        <begin position="12"/>
        <end position="31"/>
    </location>
</feature>
<dbReference type="PROSITE" id="PS50109">
    <property type="entry name" value="HIS_KIN"/>
    <property type="match status" value="1"/>
</dbReference>
<dbReference type="InterPro" id="IPR004358">
    <property type="entry name" value="Sig_transdc_His_kin-like_C"/>
</dbReference>
<keyword evidence="5" id="KW-0902">Two-component regulatory system</keyword>
<dbReference type="EMBL" id="JBHFNQ010000201">
    <property type="protein sequence ID" value="MFB2880356.1"/>
    <property type="molecule type" value="Genomic_DNA"/>
</dbReference>
<dbReference type="EC" id="2.7.13.3" evidence="2"/>
<accession>A0ABV4XCS9</accession>
<dbReference type="SUPFAM" id="SSF55874">
    <property type="entry name" value="ATPase domain of HSP90 chaperone/DNA topoisomerase II/histidine kinase"/>
    <property type="match status" value="1"/>
</dbReference>
<protein>
    <recommendedName>
        <fullName evidence="2">histidine kinase</fullName>
        <ecNumber evidence="2">2.7.13.3</ecNumber>
    </recommendedName>
</protein>
<dbReference type="GO" id="GO:0016301">
    <property type="term" value="F:kinase activity"/>
    <property type="evidence" value="ECO:0007669"/>
    <property type="project" value="UniProtKB-KW"/>
</dbReference>
<dbReference type="InterPro" id="IPR003594">
    <property type="entry name" value="HATPase_dom"/>
</dbReference>
<evidence type="ECO:0000256" key="4">
    <source>
        <dbReference type="ARBA" id="ARBA00022777"/>
    </source>
</evidence>
<dbReference type="CDD" id="cd00075">
    <property type="entry name" value="HATPase"/>
    <property type="match status" value="1"/>
</dbReference>
<evidence type="ECO:0000256" key="1">
    <source>
        <dbReference type="ARBA" id="ARBA00000085"/>
    </source>
</evidence>
<dbReference type="Gene3D" id="3.30.565.10">
    <property type="entry name" value="Histidine kinase-like ATPase, C-terminal domain"/>
    <property type="match status" value="1"/>
</dbReference>
<name>A0ABV4XCS9_9CYAN</name>
<proteinExistence type="predicted"/>
<keyword evidence="6" id="KW-0472">Membrane</keyword>
<dbReference type="Pfam" id="PF00512">
    <property type="entry name" value="HisKA"/>
    <property type="match status" value="1"/>
</dbReference>
<evidence type="ECO:0000256" key="2">
    <source>
        <dbReference type="ARBA" id="ARBA00012438"/>
    </source>
</evidence>
<dbReference type="SMART" id="SM00387">
    <property type="entry name" value="HATPase_c"/>
    <property type="match status" value="1"/>
</dbReference>
<dbReference type="Pfam" id="PF02518">
    <property type="entry name" value="HATPase_c"/>
    <property type="match status" value="1"/>
</dbReference>
<keyword evidence="4 8" id="KW-0418">Kinase</keyword>
<dbReference type="Proteomes" id="UP001576774">
    <property type="component" value="Unassembled WGS sequence"/>
</dbReference>
<comment type="caution">
    <text evidence="8">The sequence shown here is derived from an EMBL/GenBank/DDBJ whole genome shotgun (WGS) entry which is preliminary data.</text>
</comment>
<dbReference type="Gene3D" id="1.10.287.130">
    <property type="match status" value="1"/>
</dbReference>
<organism evidence="8 9">
    <name type="scientific">Floridaenema aerugineum BLCC-F46</name>
    <dbReference type="NCBI Taxonomy" id="3153654"/>
    <lineage>
        <taxon>Bacteria</taxon>
        <taxon>Bacillati</taxon>
        <taxon>Cyanobacteriota</taxon>
        <taxon>Cyanophyceae</taxon>
        <taxon>Oscillatoriophycideae</taxon>
        <taxon>Aerosakkonematales</taxon>
        <taxon>Aerosakkonemataceae</taxon>
        <taxon>Floridanema</taxon>
        <taxon>Floridanema aerugineum</taxon>
    </lineage>
</organism>
<dbReference type="InterPro" id="IPR003661">
    <property type="entry name" value="HisK_dim/P_dom"/>
</dbReference>
<dbReference type="InterPro" id="IPR036097">
    <property type="entry name" value="HisK_dim/P_sf"/>
</dbReference>
<keyword evidence="9" id="KW-1185">Reference proteome</keyword>
<evidence type="ECO:0000259" key="7">
    <source>
        <dbReference type="PROSITE" id="PS50109"/>
    </source>
</evidence>
<dbReference type="InterPro" id="IPR036890">
    <property type="entry name" value="HATPase_C_sf"/>
</dbReference>
<dbReference type="SUPFAM" id="SSF47384">
    <property type="entry name" value="Homodimeric domain of signal transducing histidine kinase"/>
    <property type="match status" value="1"/>
</dbReference>
<sequence>MKATIFTNYDRRNTWVMIAIAFAIVIALEYATPSEYVFGYLYTGPILLTNYRLGRKANLQVTLAASALTLLNLLIPREHFSLSTLANRLIAVLALLVTGWLSDRIRHYEEAIANQQTQLLYQKRLASMREDFVSTLTHDLKTPLLGAIETIKSFQRGQFGECSFAQRKVLEMMIRSHQSTLQLVQTLLDIYHYDSEGLKLQLAAVNLGSLVEEVIATLTELAAARRVHITLNYGESNFRQNLWVNGDALQLQRVFTNLLINAINHSPRGGKINVILENDSHQQVVKILDSGQGIPIDELAHLFERFYQGNSDRQSQGSGLGLYLSRQIIAAHGGTIWAENLSPSGALFGFRLPTSPAISENS</sequence>
<dbReference type="PANTHER" id="PTHR43547">
    <property type="entry name" value="TWO-COMPONENT HISTIDINE KINASE"/>
    <property type="match status" value="1"/>
</dbReference>
<keyword evidence="6" id="KW-1133">Transmembrane helix</keyword>
<keyword evidence="6" id="KW-0812">Transmembrane</keyword>
<evidence type="ECO:0000256" key="5">
    <source>
        <dbReference type="ARBA" id="ARBA00023012"/>
    </source>
</evidence>